<gene>
    <name evidence="1" type="ORF">EBH50_11130</name>
</gene>
<protein>
    <submittedName>
        <fullName evidence="1">Uncharacterized protein</fullName>
    </submittedName>
</protein>
<sequence length="62" mass="7435">MRKNRDTARIQNIRLSQIGRQRGGLMGIVGFSYNEQGVTPDNINNRYMRRMTQRILRRERKI</sequence>
<reference evidence="1" key="1">
    <citation type="submission" date="2018-10" db="EMBL/GenBank/DDBJ databases">
        <authorList>
            <consortium name="PulseNet: The National Subtyping Network for Foodborne Disease Surveillance"/>
            <person name="Tarr C.L."/>
            <person name="Trees E."/>
            <person name="Katz L.S."/>
            <person name="Carleton-Romer H.A."/>
            <person name="Stroika S."/>
            <person name="Kucerova Z."/>
            <person name="Roache K.F."/>
            <person name="Sabol A.L."/>
            <person name="Besser J."/>
            <person name="Gerner-Smidt P."/>
        </authorList>
    </citation>
    <scope>NUCLEOTIDE SEQUENCE [LARGE SCALE GENOMIC DNA]</scope>
    <source>
        <strain evidence="1">PNUSAS056479</strain>
    </source>
</reference>
<accession>A0A3R0UAQ6</accession>
<dbReference type="Proteomes" id="UP000885317">
    <property type="component" value="Unassembled WGS sequence"/>
</dbReference>
<evidence type="ECO:0000313" key="1">
    <source>
        <dbReference type="EMBL" id="MLE30493.1"/>
    </source>
</evidence>
<dbReference type="EMBL" id="RUTY01000011">
    <property type="protein sequence ID" value="MLE30493.1"/>
    <property type="molecule type" value="Genomic_DNA"/>
</dbReference>
<dbReference type="AlphaFoldDB" id="A0A3R0UAQ6"/>
<name>A0A3R0UAQ6_SALER</name>
<proteinExistence type="predicted"/>
<comment type="caution">
    <text evidence="1">The sequence shown here is derived from an EMBL/GenBank/DDBJ whole genome shotgun (WGS) entry which is preliminary data.</text>
</comment>
<organism evidence="1">
    <name type="scientific">Salmonella enterica</name>
    <name type="common">Salmonella choleraesuis</name>
    <dbReference type="NCBI Taxonomy" id="28901"/>
    <lineage>
        <taxon>Bacteria</taxon>
        <taxon>Pseudomonadati</taxon>
        <taxon>Pseudomonadota</taxon>
        <taxon>Gammaproteobacteria</taxon>
        <taxon>Enterobacterales</taxon>
        <taxon>Enterobacteriaceae</taxon>
        <taxon>Salmonella</taxon>
    </lineage>
</organism>